<dbReference type="Proteomes" id="UP001319921">
    <property type="component" value="Chromosome"/>
</dbReference>
<feature type="transmembrane region" description="Helical" evidence="1">
    <location>
        <begin position="68"/>
        <end position="86"/>
    </location>
</feature>
<gene>
    <name evidence="2" type="ORF">SACC_24050</name>
</gene>
<keyword evidence="1" id="KW-0472">Membrane</keyword>
<proteinExistence type="predicted"/>
<keyword evidence="1" id="KW-0812">Transmembrane</keyword>
<reference evidence="2 3" key="1">
    <citation type="journal article" date="2022" name="Microbiol. Resour. Announc.">
        <title>Complete Genome Sequence of the Hyperthermophilic and Acidophilic Archaeon Saccharolobus caldissimus Strain HS-3T.</title>
        <authorList>
            <person name="Sakai H.D."/>
            <person name="Kurosawa N."/>
        </authorList>
    </citation>
    <scope>NUCLEOTIDE SEQUENCE [LARGE SCALE GENOMIC DNA]</scope>
    <source>
        <strain evidence="2 3">JCM32116</strain>
    </source>
</reference>
<dbReference type="RefSeq" id="WP_229569704.1">
    <property type="nucleotide sequence ID" value="NZ_AP025226.1"/>
</dbReference>
<protein>
    <submittedName>
        <fullName evidence="2">Uncharacterized protein</fullName>
    </submittedName>
</protein>
<dbReference type="AlphaFoldDB" id="A0AAQ4CUA7"/>
<dbReference type="GeneID" id="68867127"/>
<evidence type="ECO:0000313" key="3">
    <source>
        <dbReference type="Proteomes" id="UP001319921"/>
    </source>
</evidence>
<keyword evidence="1" id="KW-1133">Transmembrane helix</keyword>
<dbReference type="KEGG" id="scas:SACC_24050"/>
<sequence>MPRVSTSILGISIVSGILSFVWAADHIPLYNFVFLPFAIRAFFIFDAALSIIAGILFILSFRLITIKILYLLEVIYWWINYLLLTLTRVLPAPIIGKPLPVTTGPALIAFILDVLLIIFSTILYIMINR</sequence>
<keyword evidence="3" id="KW-1185">Reference proteome</keyword>
<feature type="transmembrane region" description="Helical" evidence="1">
    <location>
        <begin position="106"/>
        <end position="127"/>
    </location>
</feature>
<organism evidence="2 3">
    <name type="scientific">Saccharolobus caldissimus</name>
    <dbReference type="NCBI Taxonomy" id="1702097"/>
    <lineage>
        <taxon>Archaea</taxon>
        <taxon>Thermoproteota</taxon>
        <taxon>Thermoprotei</taxon>
        <taxon>Sulfolobales</taxon>
        <taxon>Sulfolobaceae</taxon>
        <taxon>Saccharolobus</taxon>
    </lineage>
</organism>
<dbReference type="EMBL" id="AP025226">
    <property type="protein sequence ID" value="BDB99388.1"/>
    <property type="molecule type" value="Genomic_DNA"/>
</dbReference>
<evidence type="ECO:0000256" key="1">
    <source>
        <dbReference type="SAM" id="Phobius"/>
    </source>
</evidence>
<evidence type="ECO:0000313" key="2">
    <source>
        <dbReference type="EMBL" id="BDB99388.1"/>
    </source>
</evidence>
<accession>A0AAQ4CUA7</accession>
<name>A0AAQ4CUA7_9CREN</name>
<feature type="transmembrane region" description="Helical" evidence="1">
    <location>
        <begin position="33"/>
        <end position="61"/>
    </location>
</feature>